<evidence type="ECO:0000313" key="6">
    <source>
        <dbReference type="EMBL" id="KZT10435.1"/>
    </source>
</evidence>
<dbReference type="Proteomes" id="UP000076871">
    <property type="component" value="Unassembled WGS sequence"/>
</dbReference>
<dbReference type="PANTHER" id="PTHR13335">
    <property type="entry name" value="TARGET OF RAPAMYCIN COMPLEX 2 SUBUNIT MAPKAP1"/>
    <property type="match status" value="1"/>
</dbReference>
<sequence length="894" mass="96310">MSLISDPDYLIHSLRLNYLRNVEDPYGPRLISLDPNYDANPYVFASGLADIDKWPELAMPSSPTPDDDEAGGSRARINGQSGFPGATGLKYTTTIMGPSRVGGMGMRVSGKRGSVSRPSIRYSLRSEGEATTTIVAEEKHGVEELPAVTAPTAPASAPTAPTGTLKSPDKNAIINGRSSVGNVAPVHRETEQMKPISPEFHPKFKGAEEMEARRKLRMLARAHPELAAKANVSANLNAELSSSESESGLEGDEDESEMPDEEDEEFDLIEGADDGIEIDADDFEPDFAASRGMSGLGMHSDESGVSLLSDTPSGMLTSAASGSFMASSSVPPTGSSSADAPRGMRLSPVRETRNSDERHVDDLPTRPEESAPIDLGFDMVVPAPKAHISAARPKQARPTPLTPTIPRSPPSAVDGDLFARRPVGPIVPAKSALTALLAATANSSSSNPFTELYSAISARSDGDSVTVLVYFPHTAEPAGHPLELKIRKDATVEEVLGFALWTYWEEGWLPKIDEGLKGEEDSAWETRCSAVGWILRIAEDDGEVDEDFPPPDRTGKISKFNFDAYAVLAATPAQIQQNKTLESKIQRRPSRIVVKKKSTGFLNVAGVNTTLVPPVDSFAGTSAGLSSLASSVGMFPSSLGPSSSHGPPQFLRIRIADTADAGHVSTTIQASGGMYMAEVLEAACQKRKLNNSKDYALVLDLGTAKVYIPLDRTVKSLQGKRDLILMKKNMLQTYGVEISHNAGRTTDPNASIIKRNSEALEPVFSSIFDYTNAYRKYTVYRKVPMLVTRSARLLAIDGGYIHIIPQSNKAKHVFDGGKTSSYHLKSVVACQLSSKNSSTFKLVVHSNAARNKRYDFEAESPKIATEIVQTIRSLKTAMERPGTIKQSRRSRHGA</sequence>
<proteinExistence type="inferred from homology"/>
<feature type="region of interest" description="Disordered" evidence="2">
    <location>
        <begin position="323"/>
        <end position="371"/>
    </location>
</feature>
<evidence type="ECO:0008006" key="8">
    <source>
        <dbReference type="Google" id="ProtNLM"/>
    </source>
</evidence>
<feature type="compositionally biased region" description="Acidic residues" evidence="2">
    <location>
        <begin position="247"/>
        <end position="271"/>
    </location>
</feature>
<evidence type="ECO:0000259" key="5">
    <source>
        <dbReference type="Pfam" id="PF16979"/>
    </source>
</evidence>
<evidence type="ECO:0000256" key="1">
    <source>
        <dbReference type="ARBA" id="ARBA00009407"/>
    </source>
</evidence>
<dbReference type="InParanoid" id="A0A165GJF2"/>
<dbReference type="FunCoup" id="A0A165GJF2">
    <property type="interactions" value="12"/>
</dbReference>
<dbReference type="OrthoDB" id="241990at2759"/>
<dbReference type="InterPro" id="IPR011993">
    <property type="entry name" value="PH-like_dom_sf"/>
</dbReference>
<dbReference type="Pfam" id="PF16978">
    <property type="entry name" value="CRIM"/>
    <property type="match status" value="1"/>
</dbReference>
<dbReference type="EMBL" id="KV427609">
    <property type="protein sequence ID" value="KZT10435.1"/>
    <property type="molecule type" value="Genomic_DNA"/>
</dbReference>
<feature type="region of interest" description="Disordered" evidence="2">
    <location>
        <begin position="238"/>
        <end position="271"/>
    </location>
</feature>
<organism evidence="6 7">
    <name type="scientific">Laetiporus sulphureus 93-53</name>
    <dbReference type="NCBI Taxonomy" id="1314785"/>
    <lineage>
        <taxon>Eukaryota</taxon>
        <taxon>Fungi</taxon>
        <taxon>Dikarya</taxon>
        <taxon>Basidiomycota</taxon>
        <taxon>Agaricomycotina</taxon>
        <taxon>Agaricomycetes</taxon>
        <taxon>Polyporales</taxon>
        <taxon>Laetiporus</taxon>
    </lineage>
</organism>
<gene>
    <name evidence="6" type="ORF">LAESUDRAFT_755945</name>
</gene>
<dbReference type="Gene3D" id="2.30.29.30">
    <property type="entry name" value="Pleckstrin-homology domain (PH domain)/Phosphotyrosine-binding domain (PTB)"/>
    <property type="match status" value="1"/>
</dbReference>
<evidence type="ECO:0000256" key="2">
    <source>
        <dbReference type="SAM" id="MobiDB-lite"/>
    </source>
</evidence>
<feature type="region of interest" description="Disordered" evidence="2">
    <location>
        <begin position="388"/>
        <end position="410"/>
    </location>
</feature>
<evidence type="ECO:0000313" key="7">
    <source>
        <dbReference type="Proteomes" id="UP000076871"/>
    </source>
</evidence>
<evidence type="ECO:0000259" key="4">
    <source>
        <dbReference type="Pfam" id="PF16978"/>
    </source>
</evidence>
<protein>
    <recommendedName>
        <fullName evidence="8">SIN1-domain-containing protein</fullName>
    </recommendedName>
</protein>
<dbReference type="GO" id="GO:0005737">
    <property type="term" value="C:cytoplasm"/>
    <property type="evidence" value="ECO:0007669"/>
    <property type="project" value="TreeGrafter"/>
</dbReference>
<name>A0A165GJF2_9APHY</name>
<comment type="similarity">
    <text evidence="1">Belongs to the SIN1 family.</text>
</comment>
<dbReference type="InterPro" id="IPR021569">
    <property type="entry name" value="TUG-UBL1"/>
</dbReference>
<dbReference type="RefSeq" id="XP_040768175.1">
    <property type="nucleotide sequence ID" value="XM_040912102.1"/>
</dbReference>
<dbReference type="GO" id="GO:0005546">
    <property type="term" value="F:phosphatidylinositol-4,5-bisphosphate binding"/>
    <property type="evidence" value="ECO:0007669"/>
    <property type="project" value="TreeGrafter"/>
</dbReference>
<dbReference type="GeneID" id="63829130"/>
<reference evidence="6 7" key="1">
    <citation type="journal article" date="2016" name="Mol. Biol. Evol.">
        <title>Comparative Genomics of Early-Diverging Mushroom-Forming Fungi Provides Insights into the Origins of Lignocellulose Decay Capabilities.</title>
        <authorList>
            <person name="Nagy L.G."/>
            <person name="Riley R."/>
            <person name="Tritt A."/>
            <person name="Adam C."/>
            <person name="Daum C."/>
            <person name="Floudas D."/>
            <person name="Sun H."/>
            <person name="Yadav J.S."/>
            <person name="Pangilinan J."/>
            <person name="Larsson K.H."/>
            <person name="Matsuura K."/>
            <person name="Barry K."/>
            <person name="Labutti K."/>
            <person name="Kuo R."/>
            <person name="Ohm R.A."/>
            <person name="Bhattacharya S.S."/>
            <person name="Shirouzu T."/>
            <person name="Yoshinaga Y."/>
            <person name="Martin F.M."/>
            <person name="Grigoriev I.V."/>
            <person name="Hibbett D.S."/>
        </authorList>
    </citation>
    <scope>NUCLEOTIDE SEQUENCE [LARGE SCALE GENOMIC DNA]</scope>
    <source>
        <strain evidence="6 7">93-53</strain>
    </source>
</reference>
<dbReference type="GO" id="GO:0005886">
    <property type="term" value="C:plasma membrane"/>
    <property type="evidence" value="ECO:0007669"/>
    <property type="project" value="TreeGrafter"/>
</dbReference>
<feature type="domain" description="SIN1-type PH" evidence="5">
    <location>
        <begin position="773"/>
        <end position="874"/>
    </location>
</feature>
<accession>A0A165GJF2</accession>
<feature type="compositionally biased region" description="Low complexity" evidence="2">
    <location>
        <begin position="151"/>
        <end position="164"/>
    </location>
</feature>
<dbReference type="InterPro" id="IPR031313">
    <property type="entry name" value="Sin1_PH_dom"/>
</dbReference>
<dbReference type="PANTHER" id="PTHR13335:SF1">
    <property type="entry name" value="TARGET OF RAPAMYCIN COMPLEX 2 SUBUNIT MAPKAP1"/>
    <property type="match status" value="1"/>
</dbReference>
<dbReference type="InterPro" id="IPR008828">
    <property type="entry name" value="Sin1/Avo1"/>
</dbReference>
<dbReference type="AlphaFoldDB" id="A0A165GJF2"/>
<evidence type="ECO:0000259" key="3">
    <source>
        <dbReference type="Pfam" id="PF11470"/>
    </source>
</evidence>
<feature type="domain" description="TUG ubiquitin-like" evidence="3">
    <location>
        <begin position="662"/>
        <end position="697"/>
    </location>
</feature>
<dbReference type="STRING" id="1314785.A0A165GJF2"/>
<dbReference type="Pfam" id="PF16979">
    <property type="entry name" value="SIN1_PH"/>
    <property type="match status" value="1"/>
</dbReference>
<feature type="compositionally biased region" description="Basic and acidic residues" evidence="2">
    <location>
        <begin position="348"/>
        <end position="369"/>
    </location>
</feature>
<keyword evidence="7" id="KW-1185">Reference proteome</keyword>
<feature type="compositionally biased region" description="Pro residues" evidence="2">
    <location>
        <begin position="400"/>
        <end position="409"/>
    </location>
</feature>
<feature type="region of interest" description="Disordered" evidence="2">
    <location>
        <begin position="151"/>
        <end position="170"/>
    </location>
</feature>
<dbReference type="GO" id="GO:0038203">
    <property type="term" value="P:TORC2 signaling"/>
    <property type="evidence" value="ECO:0007669"/>
    <property type="project" value="TreeGrafter"/>
</dbReference>
<dbReference type="InterPro" id="IPR031567">
    <property type="entry name" value="CRIM_dom"/>
</dbReference>
<feature type="region of interest" description="Disordered" evidence="2">
    <location>
        <begin position="55"/>
        <end position="91"/>
    </location>
</feature>
<dbReference type="GO" id="GO:0031932">
    <property type="term" value="C:TORC2 complex"/>
    <property type="evidence" value="ECO:0007669"/>
    <property type="project" value="InterPro"/>
</dbReference>
<feature type="domain" description="CRIM" evidence="4">
    <location>
        <begin position="430"/>
        <end position="579"/>
    </location>
</feature>
<feature type="compositionally biased region" description="Low complexity" evidence="2">
    <location>
        <begin position="323"/>
        <end position="337"/>
    </location>
</feature>
<dbReference type="Pfam" id="PF11470">
    <property type="entry name" value="TUG-UBL1"/>
    <property type="match status" value="1"/>
</dbReference>